<accession>A0A8W7PYF4</accession>
<dbReference type="AlphaFoldDB" id="A0A8W7PYF4"/>
<keyword evidence="2" id="KW-1133">Transmembrane helix</keyword>
<evidence type="ECO:0000313" key="3">
    <source>
        <dbReference type="EnsemblMetazoa" id="ACOM040143-PA.1"/>
    </source>
</evidence>
<feature type="compositionally biased region" description="Acidic residues" evidence="1">
    <location>
        <begin position="7"/>
        <end position="16"/>
    </location>
</feature>
<dbReference type="EnsemblMetazoa" id="ACOM040143-RA">
    <property type="protein sequence ID" value="ACOM040143-PA.1"/>
    <property type="gene ID" value="ACOM040143"/>
</dbReference>
<evidence type="ECO:0000256" key="1">
    <source>
        <dbReference type="SAM" id="MobiDB-lite"/>
    </source>
</evidence>
<reference evidence="3" key="1">
    <citation type="submission" date="2022-08" db="UniProtKB">
        <authorList>
            <consortium name="EnsemblMetazoa"/>
        </authorList>
    </citation>
    <scope>IDENTIFICATION</scope>
</reference>
<proteinExistence type="predicted"/>
<keyword evidence="2" id="KW-0812">Transmembrane</keyword>
<feature type="region of interest" description="Disordered" evidence="1">
    <location>
        <begin position="81"/>
        <end position="100"/>
    </location>
</feature>
<evidence type="ECO:0000256" key="2">
    <source>
        <dbReference type="SAM" id="Phobius"/>
    </source>
</evidence>
<dbReference type="Proteomes" id="UP000075882">
    <property type="component" value="Unassembled WGS sequence"/>
</dbReference>
<feature type="region of interest" description="Disordered" evidence="1">
    <location>
        <begin position="1"/>
        <end position="66"/>
    </location>
</feature>
<name>A0A8W7PYF4_ANOCL</name>
<sequence>MASGSESSDEFYDALDDSVLARSRRTEHPSTGAGHSGATVAGGHHASAAPHTTDTLTQRHPAAQQDRIDAMGESSAFAVAATKRSHPKPTGGPLGGPSAAFAEQPFKEPKSVSSVAAAMGQYSPTGTGRIGFVCGRQLCPLLLCFVCFFRSVCLFCAVTVLYIRYISFIVRTSMSISYVLKHISFYKVNHPVARSNWQTYLARSLFLSNIY</sequence>
<feature type="transmembrane region" description="Helical" evidence="2">
    <location>
        <begin position="140"/>
        <end position="163"/>
    </location>
</feature>
<dbReference type="VEuPathDB" id="VectorBase:ACON2_030252"/>
<protein>
    <submittedName>
        <fullName evidence="3">Uncharacterized protein</fullName>
    </submittedName>
</protein>
<keyword evidence="2" id="KW-0472">Membrane</keyword>
<organism evidence="3">
    <name type="scientific">Anopheles coluzzii</name>
    <name type="common">African malaria mosquito</name>
    <dbReference type="NCBI Taxonomy" id="1518534"/>
    <lineage>
        <taxon>Eukaryota</taxon>
        <taxon>Metazoa</taxon>
        <taxon>Ecdysozoa</taxon>
        <taxon>Arthropoda</taxon>
        <taxon>Hexapoda</taxon>
        <taxon>Insecta</taxon>
        <taxon>Pterygota</taxon>
        <taxon>Neoptera</taxon>
        <taxon>Endopterygota</taxon>
        <taxon>Diptera</taxon>
        <taxon>Nematocera</taxon>
        <taxon>Culicoidea</taxon>
        <taxon>Culicidae</taxon>
        <taxon>Anophelinae</taxon>
        <taxon>Anopheles</taxon>
    </lineage>
</organism>